<comment type="caution">
    <text evidence="1">The sequence shown here is derived from an EMBL/GenBank/DDBJ whole genome shotgun (WGS) entry which is preliminary data.</text>
</comment>
<name>A0ABX5ISR4_9GAMM</name>
<gene>
    <name evidence="1" type="ORF">C6W88_20450</name>
</gene>
<proteinExistence type="predicted"/>
<dbReference type="Proteomes" id="UP000241895">
    <property type="component" value="Unassembled WGS sequence"/>
</dbReference>
<evidence type="ECO:0000313" key="2">
    <source>
        <dbReference type="Proteomes" id="UP000241895"/>
    </source>
</evidence>
<organism evidence="1 2">
    <name type="scientific">Halomonas litopenaei</name>
    <dbReference type="NCBI Taxonomy" id="2109328"/>
    <lineage>
        <taxon>Bacteria</taxon>
        <taxon>Pseudomonadati</taxon>
        <taxon>Pseudomonadota</taxon>
        <taxon>Gammaproteobacteria</taxon>
        <taxon>Oceanospirillales</taxon>
        <taxon>Halomonadaceae</taxon>
        <taxon>Halomonas</taxon>
    </lineage>
</organism>
<dbReference type="InterPro" id="IPR036374">
    <property type="entry name" value="OxRdtase_Mopterin-bd_sf"/>
</dbReference>
<accession>A0ABX5ISR4</accession>
<dbReference type="SUPFAM" id="SSF56524">
    <property type="entry name" value="Oxidoreductase molybdopterin-binding domain"/>
    <property type="match status" value="1"/>
</dbReference>
<sequence length="158" mass="17365">MVLGLTLASPLSMALEPPSGTPLLKVSGDIGVTNVGDQAWFDRDMLEALPQGTITTHLPWFDGASVYQGPLLEGLLDAVQARGTELRVSALNDFVASVPVQDASTFNLVLAMWRDGERLEVRNQGPLFVIYPFDQHPEIYNAVYLTRSVWQVESIDVH</sequence>
<keyword evidence="2" id="KW-1185">Reference proteome</keyword>
<reference evidence="1 2" key="1">
    <citation type="submission" date="2018-03" db="EMBL/GenBank/DDBJ databases">
        <authorList>
            <person name="Zhou J."/>
            <person name="Li X."/>
            <person name="Xue M."/>
            <person name="Yin J."/>
        </authorList>
    </citation>
    <scope>NUCLEOTIDE SEQUENCE [LARGE SCALE GENOMIC DNA]</scope>
    <source>
        <strain evidence="1 2">SYSU ZJ2214</strain>
    </source>
</reference>
<dbReference type="EMBL" id="PXNS01000020">
    <property type="protein sequence ID" value="PTL88896.1"/>
    <property type="molecule type" value="Genomic_DNA"/>
</dbReference>
<protein>
    <submittedName>
        <fullName evidence="1">Oxidoreductase</fullName>
    </submittedName>
</protein>
<evidence type="ECO:0000313" key="1">
    <source>
        <dbReference type="EMBL" id="PTL88896.1"/>
    </source>
</evidence>